<dbReference type="PANTHER" id="PTHR10961">
    <property type="entry name" value="PEROXISOMAL SARCOSINE OXIDASE"/>
    <property type="match status" value="1"/>
</dbReference>
<keyword evidence="3" id="KW-0285">Flavoprotein</keyword>
<evidence type="ECO:0000313" key="7">
    <source>
        <dbReference type="EMBL" id="CAH3120281.1"/>
    </source>
</evidence>
<comment type="cofactor">
    <cofactor evidence="1">
        <name>FAD</name>
        <dbReference type="ChEBI" id="CHEBI:57692"/>
    </cofactor>
</comment>
<name>A0ABN8NS63_9CNID</name>
<evidence type="ECO:0000256" key="3">
    <source>
        <dbReference type="ARBA" id="ARBA00022630"/>
    </source>
</evidence>
<dbReference type="Pfam" id="PF01266">
    <property type="entry name" value="DAO"/>
    <property type="match status" value="1"/>
</dbReference>
<evidence type="ECO:0000256" key="5">
    <source>
        <dbReference type="ARBA" id="ARBA00023002"/>
    </source>
</evidence>
<dbReference type="EMBL" id="CALNXK010000034">
    <property type="protein sequence ID" value="CAH3120281.1"/>
    <property type="molecule type" value="Genomic_DNA"/>
</dbReference>
<evidence type="ECO:0000256" key="2">
    <source>
        <dbReference type="ARBA" id="ARBA00010989"/>
    </source>
</evidence>
<sequence>MMAMTGDLFDVCVVGAGVEGSSAARYLASWGKNTLLLEQFPLPHCRGSSHGQSRLVRYGYSQSFLTAVMPEAFEMWSDIEKRAGRTLIRRCGLLTIEEPPYDDLSRVITNVRGVGQECLQLTGDEINKRFPGLSLSSSECGAFEPRSGLIQADLALTALREQFVEFGGTLHDAEKVLDIQPGSIISIKTNKNSYRAKRVIITAGPWTNNVLRPLGIQIPLTLQRITVCYWPVLSPHLYSPDKFPGFIFSSPLGNKNMHVYGFPMFEYPGLIKICPHAGVSIEDADNREGPSRGFDQNYIDSVAELIKARFPGVKPEPSITESCIYSVTPDHLFVMDRHPEYKNIVIGAGFSGHGFKMAPVVGRILTQMVLGEKVSYDVIPFRLSRFTSPKSSL</sequence>
<dbReference type="NCBIfam" id="NF008425">
    <property type="entry name" value="PRK11259.1"/>
    <property type="match status" value="1"/>
</dbReference>
<dbReference type="SUPFAM" id="SSF54373">
    <property type="entry name" value="FAD-linked reductases, C-terminal domain"/>
    <property type="match status" value="1"/>
</dbReference>
<evidence type="ECO:0000259" key="6">
    <source>
        <dbReference type="Pfam" id="PF01266"/>
    </source>
</evidence>
<keyword evidence="8" id="KW-1185">Reference proteome</keyword>
<accession>A0ABN8NS63</accession>
<evidence type="ECO:0000256" key="1">
    <source>
        <dbReference type="ARBA" id="ARBA00001974"/>
    </source>
</evidence>
<dbReference type="SUPFAM" id="SSF51905">
    <property type="entry name" value="FAD/NAD(P)-binding domain"/>
    <property type="match status" value="1"/>
</dbReference>
<evidence type="ECO:0000256" key="4">
    <source>
        <dbReference type="ARBA" id="ARBA00022827"/>
    </source>
</evidence>
<protein>
    <recommendedName>
        <fullName evidence="6">FAD dependent oxidoreductase domain-containing protein</fullName>
    </recommendedName>
</protein>
<evidence type="ECO:0000313" key="8">
    <source>
        <dbReference type="Proteomes" id="UP001159405"/>
    </source>
</evidence>
<organism evidence="7 8">
    <name type="scientific">Porites lobata</name>
    <dbReference type="NCBI Taxonomy" id="104759"/>
    <lineage>
        <taxon>Eukaryota</taxon>
        <taxon>Metazoa</taxon>
        <taxon>Cnidaria</taxon>
        <taxon>Anthozoa</taxon>
        <taxon>Hexacorallia</taxon>
        <taxon>Scleractinia</taxon>
        <taxon>Fungiina</taxon>
        <taxon>Poritidae</taxon>
        <taxon>Porites</taxon>
    </lineage>
</organism>
<dbReference type="Gene3D" id="3.50.50.60">
    <property type="entry name" value="FAD/NAD(P)-binding domain"/>
    <property type="match status" value="1"/>
</dbReference>
<reference evidence="7 8" key="1">
    <citation type="submission" date="2022-05" db="EMBL/GenBank/DDBJ databases">
        <authorList>
            <consortium name="Genoscope - CEA"/>
            <person name="William W."/>
        </authorList>
    </citation>
    <scope>NUCLEOTIDE SEQUENCE [LARGE SCALE GENOMIC DNA]</scope>
</reference>
<keyword evidence="5" id="KW-0560">Oxidoreductase</keyword>
<dbReference type="Proteomes" id="UP001159405">
    <property type="component" value="Unassembled WGS sequence"/>
</dbReference>
<gene>
    <name evidence="7" type="ORF">PLOB_00027822</name>
</gene>
<dbReference type="InterPro" id="IPR006076">
    <property type="entry name" value="FAD-dep_OxRdtase"/>
</dbReference>
<proteinExistence type="inferred from homology"/>
<dbReference type="Gene3D" id="3.30.9.10">
    <property type="entry name" value="D-Amino Acid Oxidase, subunit A, domain 2"/>
    <property type="match status" value="1"/>
</dbReference>
<keyword evidence="4" id="KW-0274">FAD</keyword>
<dbReference type="PANTHER" id="PTHR10961:SF46">
    <property type="entry name" value="PEROXISOMAL SARCOSINE OXIDASE"/>
    <property type="match status" value="1"/>
</dbReference>
<comment type="caution">
    <text evidence="7">The sequence shown here is derived from an EMBL/GenBank/DDBJ whole genome shotgun (WGS) entry which is preliminary data.</text>
</comment>
<comment type="similarity">
    <text evidence="2">Belongs to the MSOX/MTOX family.</text>
</comment>
<dbReference type="InterPro" id="IPR045170">
    <property type="entry name" value="MTOX"/>
</dbReference>
<feature type="domain" description="FAD dependent oxidoreductase" evidence="6">
    <location>
        <begin position="10"/>
        <end position="368"/>
    </location>
</feature>
<dbReference type="InterPro" id="IPR036188">
    <property type="entry name" value="FAD/NAD-bd_sf"/>
</dbReference>